<evidence type="ECO:0000256" key="7">
    <source>
        <dbReference type="ARBA" id="ARBA00023139"/>
    </source>
</evidence>
<keyword evidence="3 11" id="KW-0479">Metal-binding</keyword>
<keyword evidence="9" id="KW-0449">Lipoprotein</keyword>
<dbReference type="GO" id="GO:0001664">
    <property type="term" value="F:G protein-coupled receptor binding"/>
    <property type="evidence" value="ECO:0007669"/>
    <property type="project" value="TreeGrafter"/>
</dbReference>
<gene>
    <name evidence="12" type="ORF">TCNE_LOCUS11408</name>
</gene>
<keyword evidence="8" id="KW-0807">Transducer</keyword>
<keyword evidence="13" id="KW-1185">Reference proteome</keyword>
<feature type="binding site" evidence="10">
    <location>
        <begin position="192"/>
        <end position="198"/>
    </location>
    <ligand>
        <name>GTP</name>
        <dbReference type="ChEBI" id="CHEBI:37565"/>
    </ligand>
</feature>
<keyword evidence="4 10" id="KW-0547">Nucleotide-binding</keyword>
<proteinExistence type="predicted"/>
<evidence type="ECO:0000256" key="4">
    <source>
        <dbReference type="ARBA" id="ARBA00022741"/>
    </source>
</evidence>
<evidence type="ECO:0000313" key="12">
    <source>
        <dbReference type="EMBL" id="VDM42729.1"/>
    </source>
</evidence>
<organism evidence="13 14">
    <name type="scientific">Toxocara canis</name>
    <name type="common">Canine roundworm</name>
    <dbReference type="NCBI Taxonomy" id="6265"/>
    <lineage>
        <taxon>Eukaryota</taxon>
        <taxon>Metazoa</taxon>
        <taxon>Ecdysozoa</taxon>
        <taxon>Nematoda</taxon>
        <taxon>Chromadorea</taxon>
        <taxon>Rhabditida</taxon>
        <taxon>Spirurina</taxon>
        <taxon>Ascaridomorpha</taxon>
        <taxon>Ascaridoidea</taxon>
        <taxon>Toxocaridae</taxon>
        <taxon>Toxocara</taxon>
    </lineage>
</organism>
<dbReference type="GO" id="GO:0031683">
    <property type="term" value="F:G-protein beta/gamma-subunit complex binding"/>
    <property type="evidence" value="ECO:0007669"/>
    <property type="project" value="InterPro"/>
</dbReference>
<dbReference type="WBParaSite" id="TCNE_0001140801-mRNA-1">
    <property type="protein sequence ID" value="TCNE_0001140801-mRNA-1"/>
    <property type="gene ID" value="TCNE_0001140801"/>
</dbReference>
<keyword evidence="2" id="KW-0519">Myristate</keyword>
<dbReference type="FunFam" id="3.40.50.300:FF:000720">
    <property type="entry name" value="Guanine nucleotide-binding protein G(k) subunit alpha"/>
    <property type="match status" value="1"/>
</dbReference>
<feature type="binding site" evidence="10">
    <location>
        <begin position="208"/>
        <end position="212"/>
    </location>
    <ligand>
        <name>GTP</name>
        <dbReference type="ChEBI" id="CHEBI:37565"/>
    </ligand>
</feature>
<evidence type="ECO:0000256" key="11">
    <source>
        <dbReference type="PIRSR" id="PIRSR601019-2"/>
    </source>
</evidence>
<evidence type="ECO:0000256" key="1">
    <source>
        <dbReference type="ARBA" id="ARBA00011356"/>
    </source>
</evidence>
<evidence type="ECO:0000256" key="6">
    <source>
        <dbReference type="ARBA" id="ARBA00023134"/>
    </source>
</evidence>
<dbReference type="GO" id="GO:0005834">
    <property type="term" value="C:heterotrimeric G-protein complex"/>
    <property type="evidence" value="ECO:0007669"/>
    <property type="project" value="TreeGrafter"/>
</dbReference>
<reference evidence="12 13" key="2">
    <citation type="submission" date="2018-11" db="EMBL/GenBank/DDBJ databases">
        <authorList>
            <consortium name="Pathogen Informatics"/>
        </authorList>
    </citation>
    <scope>NUCLEOTIDE SEQUENCE [LARGE SCALE GENOMIC DNA]</scope>
</reference>
<dbReference type="SUPFAM" id="SSF47895">
    <property type="entry name" value="Transducin (alpha subunit), insertion domain"/>
    <property type="match status" value="1"/>
</dbReference>
<dbReference type="GO" id="GO:0003924">
    <property type="term" value="F:GTPase activity"/>
    <property type="evidence" value="ECO:0007669"/>
    <property type="project" value="InterPro"/>
</dbReference>
<sequence length="352" mass="40452">MVGEDTGDRMKIMLTKKTPTRPYVPAALHLIMGLCESAEMRLQQQLSKKIDRDLYAAPLRLSQKLLLLGKILHNNGFSEMEVEERKGVVYSNTIQSMLSIVDAMEKLGIFLDDISLQHDVYVLRSFVQNGLETTCFTVEVKAALKRLWGDAGVQRCYDQRSAFQLNDSAKYFLDAIDRTSKKDYKPTELDILHTRVPTTGVVQMKIFDVGGQRSERRKWIHCFDDVNAIIFVAAISEYDQLLREDAKSNRIMEALELFDNIVNIPYFDKCSMILFLNKKDLFAEKIQRVSLSGLNYQEGVKFIRRQFKKLCRGNRKLYIHETCATDSNQVQIVINSVIDTIVQENLRDTGMI</sequence>
<dbReference type="InterPro" id="IPR001019">
    <property type="entry name" value="Gprotein_alpha_su"/>
</dbReference>
<dbReference type="GO" id="GO:0005525">
    <property type="term" value="F:GTP binding"/>
    <property type="evidence" value="ECO:0007669"/>
    <property type="project" value="UniProtKB-KW"/>
</dbReference>
<dbReference type="GO" id="GO:0007188">
    <property type="term" value="P:adenylate cyclase-modulating G protein-coupled receptor signaling pathway"/>
    <property type="evidence" value="ECO:0007669"/>
    <property type="project" value="TreeGrafter"/>
</dbReference>
<dbReference type="Gene3D" id="3.40.50.300">
    <property type="entry name" value="P-loop containing nucleotide triphosphate hydrolases"/>
    <property type="match status" value="1"/>
</dbReference>
<dbReference type="GO" id="GO:0046872">
    <property type="term" value="F:metal ion binding"/>
    <property type="evidence" value="ECO:0007669"/>
    <property type="project" value="UniProtKB-KW"/>
</dbReference>
<dbReference type="SUPFAM" id="SSF52540">
    <property type="entry name" value="P-loop containing nucleoside triphosphate hydrolases"/>
    <property type="match status" value="1"/>
</dbReference>
<dbReference type="GO" id="GO:0005737">
    <property type="term" value="C:cytoplasm"/>
    <property type="evidence" value="ECO:0007669"/>
    <property type="project" value="TreeGrafter"/>
</dbReference>
<evidence type="ECO:0000313" key="13">
    <source>
        <dbReference type="Proteomes" id="UP000050794"/>
    </source>
</evidence>
<evidence type="ECO:0000256" key="5">
    <source>
        <dbReference type="ARBA" id="ARBA00022842"/>
    </source>
</evidence>
<dbReference type="Pfam" id="PF00503">
    <property type="entry name" value="G-alpha"/>
    <property type="match status" value="1"/>
</dbReference>
<evidence type="ECO:0000313" key="14">
    <source>
        <dbReference type="WBParaSite" id="TCNE_0001140801-mRNA-1"/>
    </source>
</evidence>
<dbReference type="Gene3D" id="1.10.400.10">
    <property type="entry name" value="GI Alpha 1, domain 2-like"/>
    <property type="match status" value="1"/>
</dbReference>
<protein>
    <submittedName>
        <fullName evidence="14">Guanine nucleotide-binding protein G(I) subunit alpha</fullName>
    </submittedName>
</protein>
<dbReference type="PRINTS" id="PR00318">
    <property type="entry name" value="GPROTEINA"/>
</dbReference>
<dbReference type="AlphaFoldDB" id="A0A183USD8"/>
<dbReference type="CDD" id="cd00066">
    <property type="entry name" value="G-alpha"/>
    <property type="match status" value="1"/>
</dbReference>
<reference evidence="14" key="1">
    <citation type="submission" date="2016-06" db="UniProtKB">
        <authorList>
            <consortium name="WormBaseParasite"/>
        </authorList>
    </citation>
    <scope>IDENTIFICATION</scope>
</reference>
<comment type="subunit">
    <text evidence="1">G proteins are composed of 3 units; alpha, beta and gamma. The alpha chain contains the guanine nucleotide binding site.</text>
</comment>
<keyword evidence="6 10" id="KW-0342">GTP-binding</keyword>
<evidence type="ECO:0000256" key="3">
    <source>
        <dbReference type="ARBA" id="ARBA00022723"/>
    </source>
</evidence>
<evidence type="ECO:0000256" key="2">
    <source>
        <dbReference type="ARBA" id="ARBA00022707"/>
    </source>
</evidence>
<dbReference type="InterPro" id="IPR011025">
    <property type="entry name" value="GproteinA_insert"/>
</dbReference>
<feature type="binding site" evidence="10">
    <location>
        <position position="324"/>
    </location>
    <ligand>
        <name>GTP</name>
        <dbReference type="ChEBI" id="CHEBI:37565"/>
    </ligand>
</feature>
<evidence type="ECO:0000256" key="10">
    <source>
        <dbReference type="PIRSR" id="PIRSR601019-1"/>
    </source>
</evidence>
<dbReference type="PROSITE" id="PS51882">
    <property type="entry name" value="G_ALPHA"/>
    <property type="match status" value="1"/>
</dbReference>
<dbReference type="PANTHER" id="PTHR10218">
    <property type="entry name" value="GTP-BINDING PROTEIN ALPHA SUBUNIT"/>
    <property type="match status" value="1"/>
</dbReference>
<dbReference type="PANTHER" id="PTHR10218:SF225">
    <property type="entry name" value="GUANINE NUCLEOTIDE-BINDING PROTEIN ALPHA-10 SUBUNIT"/>
    <property type="match status" value="1"/>
</dbReference>
<feature type="binding site" evidence="10">
    <location>
        <begin position="277"/>
        <end position="280"/>
    </location>
    <ligand>
        <name>GTP</name>
        <dbReference type="ChEBI" id="CHEBI:37565"/>
    </ligand>
</feature>
<feature type="binding site" evidence="11">
    <location>
        <position position="198"/>
    </location>
    <ligand>
        <name>Mg(2+)</name>
        <dbReference type="ChEBI" id="CHEBI:18420"/>
    </ligand>
</feature>
<evidence type="ECO:0000256" key="8">
    <source>
        <dbReference type="ARBA" id="ARBA00023224"/>
    </source>
</evidence>
<accession>A0A183USD8</accession>
<dbReference type="SMART" id="SM00275">
    <property type="entry name" value="G_alpha"/>
    <property type="match status" value="1"/>
</dbReference>
<dbReference type="FunFam" id="1.10.400.10:FF:000011">
    <property type="entry name" value="Guanine nucleotide-binding protein alpha-1 subunit"/>
    <property type="match status" value="1"/>
</dbReference>
<dbReference type="EMBL" id="UYWY01020848">
    <property type="protein sequence ID" value="VDM42729.1"/>
    <property type="molecule type" value="Genomic_DNA"/>
</dbReference>
<dbReference type="Proteomes" id="UP000050794">
    <property type="component" value="Unassembled WGS sequence"/>
</dbReference>
<name>A0A183USD8_TOXCA</name>
<keyword evidence="7" id="KW-0564">Palmitate</keyword>
<dbReference type="InterPro" id="IPR027417">
    <property type="entry name" value="P-loop_NTPase"/>
</dbReference>
<evidence type="ECO:0000256" key="9">
    <source>
        <dbReference type="ARBA" id="ARBA00023288"/>
    </source>
</evidence>
<feature type="binding site" evidence="10">
    <location>
        <begin position="167"/>
        <end position="168"/>
    </location>
    <ligand>
        <name>GTP</name>
        <dbReference type="ChEBI" id="CHEBI:37565"/>
    </ligand>
</feature>
<keyword evidence="5 11" id="KW-0460">Magnesium</keyword>